<evidence type="ECO:0000256" key="6">
    <source>
        <dbReference type="HAMAP-Rule" id="MF_00836"/>
    </source>
</evidence>
<accession>A0A2T0VEJ5</accession>
<comment type="catalytic activity">
    <reaction evidence="1 6">
        <text>alpha-D-ribose 1,5-bisphosphate + ATP = 5-phospho-alpha-D-ribose 1-diphosphate + ADP</text>
        <dbReference type="Rhea" id="RHEA:20109"/>
        <dbReference type="ChEBI" id="CHEBI:30616"/>
        <dbReference type="ChEBI" id="CHEBI:58017"/>
        <dbReference type="ChEBI" id="CHEBI:68688"/>
        <dbReference type="ChEBI" id="CHEBI:456216"/>
        <dbReference type="EC" id="2.7.4.23"/>
    </reaction>
</comment>
<organism evidence="7 8">
    <name type="scientific">Glaciihabitans tibetensis</name>
    <dbReference type="NCBI Taxonomy" id="1266600"/>
    <lineage>
        <taxon>Bacteria</taxon>
        <taxon>Bacillati</taxon>
        <taxon>Actinomycetota</taxon>
        <taxon>Actinomycetes</taxon>
        <taxon>Micrococcales</taxon>
        <taxon>Microbacteriaceae</taxon>
        <taxon>Glaciihabitans</taxon>
    </lineage>
</organism>
<evidence type="ECO:0000256" key="3">
    <source>
        <dbReference type="ARBA" id="ARBA00022679"/>
    </source>
</evidence>
<comment type="caution">
    <text evidence="7">The sequence shown here is derived from an EMBL/GenBank/DDBJ whole genome shotgun (WGS) entry which is preliminary data.</text>
</comment>
<dbReference type="UniPathway" id="UPA00087">
    <property type="reaction ID" value="UER00175"/>
</dbReference>
<evidence type="ECO:0000256" key="4">
    <source>
        <dbReference type="ARBA" id="ARBA00022741"/>
    </source>
</evidence>
<reference evidence="7 8" key="1">
    <citation type="submission" date="2018-03" db="EMBL/GenBank/DDBJ databases">
        <title>Genomic Encyclopedia of Type Strains, Phase III (KMG-III): the genomes of soil and plant-associated and newly described type strains.</title>
        <authorList>
            <person name="Whitman W."/>
        </authorList>
    </citation>
    <scope>NUCLEOTIDE SEQUENCE [LARGE SCALE GENOMIC DNA]</scope>
    <source>
        <strain evidence="7 8">CGMCC 1.12484</strain>
    </source>
</reference>
<sequence length="187" mass="19815">MTGAFVAVVGPSGSGKDSIIEHTRAVLEGRGAIVFPRRQITRPSGAGEDHIPVSESEFDTADRLGEFALTWRAHDLAYGIPANVFDVVEAGGVVVANVSRGVLAQLPNLFANVRVVRVTVSEEVRLERIVARGREDAIAAASRVARLDPAPDYPADLEIVNDGTIEDASAQLAAFLTSMRDAARAAL</sequence>
<comment type="function">
    <text evidence="6">Catalyzes the phosphorylation of ribose 1,5-bisphosphate to 5-phospho-D-ribosyl alpha-1-diphosphate (PRPP).</text>
</comment>
<keyword evidence="8" id="KW-1185">Reference proteome</keyword>
<keyword evidence="7" id="KW-0418">Kinase</keyword>
<dbReference type="RefSeq" id="WP_106212196.1">
    <property type="nucleotide sequence ID" value="NZ_PVTL01000004.1"/>
</dbReference>
<dbReference type="Gene3D" id="3.40.50.300">
    <property type="entry name" value="P-loop containing nucleotide triphosphate hydrolases"/>
    <property type="match status" value="1"/>
</dbReference>
<protein>
    <recommendedName>
        <fullName evidence="6">Ribose 1,5-bisphosphate phosphokinase PhnN</fullName>
        <ecNumber evidence="6">2.7.4.23</ecNumber>
    </recommendedName>
    <alternativeName>
        <fullName evidence="6">Ribose 1,5-bisphosphokinase</fullName>
    </alternativeName>
</protein>
<dbReference type="SUPFAM" id="SSF52540">
    <property type="entry name" value="P-loop containing nucleoside triphosphate hydrolases"/>
    <property type="match status" value="1"/>
</dbReference>
<evidence type="ECO:0000256" key="5">
    <source>
        <dbReference type="ARBA" id="ARBA00022840"/>
    </source>
</evidence>
<comment type="pathway">
    <text evidence="2 6">Metabolic intermediate biosynthesis; 5-phospho-alpha-D-ribose 1-diphosphate biosynthesis; 5-phospho-alpha-D-ribose 1-diphosphate from D-ribose 5-phosphate (route II): step 3/3.</text>
</comment>
<dbReference type="NCBIfam" id="TIGR02322">
    <property type="entry name" value="phosphon_PhnN"/>
    <property type="match status" value="1"/>
</dbReference>
<evidence type="ECO:0000313" key="7">
    <source>
        <dbReference type="EMBL" id="PRY68613.1"/>
    </source>
</evidence>
<keyword evidence="3 6" id="KW-0808">Transferase</keyword>
<dbReference type="GO" id="GO:0019634">
    <property type="term" value="P:organic phosphonate metabolic process"/>
    <property type="evidence" value="ECO:0007669"/>
    <property type="project" value="UniProtKB-UniRule"/>
</dbReference>
<dbReference type="OrthoDB" id="341217at2"/>
<dbReference type="InterPro" id="IPR012699">
    <property type="entry name" value="PhnN"/>
</dbReference>
<gene>
    <name evidence="6" type="primary">phnN</name>
    <name evidence="7" type="ORF">B0I08_104316</name>
</gene>
<comment type="similarity">
    <text evidence="6">Belongs to the ribose 1,5-bisphosphokinase family.</text>
</comment>
<evidence type="ECO:0000256" key="2">
    <source>
        <dbReference type="ARBA" id="ARBA00005069"/>
    </source>
</evidence>
<dbReference type="AlphaFoldDB" id="A0A2T0VEJ5"/>
<name>A0A2T0VEJ5_9MICO</name>
<dbReference type="HAMAP" id="MF_00836">
    <property type="entry name" value="PhnN"/>
    <property type="match status" value="1"/>
</dbReference>
<dbReference type="InterPro" id="IPR027417">
    <property type="entry name" value="P-loop_NTPase"/>
</dbReference>
<proteinExistence type="inferred from homology"/>
<dbReference type="EMBL" id="PVTL01000004">
    <property type="protein sequence ID" value="PRY68613.1"/>
    <property type="molecule type" value="Genomic_DNA"/>
</dbReference>
<dbReference type="GO" id="GO:0005524">
    <property type="term" value="F:ATP binding"/>
    <property type="evidence" value="ECO:0007669"/>
    <property type="project" value="UniProtKB-KW"/>
</dbReference>
<dbReference type="GO" id="GO:0033863">
    <property type="term" value="F:ribose 1,5-bisphosphate phosphokinase activity"/>
    <property type="evidence" value="ECO:0007669"/>
    <property type="project" value="UniProtKB-UniRule"/>
</dbReference>
<dbReference type="Proteomes" id="UP000237983">
    <property type="component" value="Unassembled WGS sequence"/>
</dbReference>
<evidence type="ECO:0000256" key="1">
    <source>
        <dbReference type="ARBA" id="ARBA00000373"/>
    </source>
</evidence>
<evidence type="ECO:0000313" key="8">
    <source>
        <dbReference type="Proteomes" id="UP000237983"/>
    </source>
</evidence>
<feature type="binding site" evidence="6">
    <location>
        <begin position="10"/>
        <end position="17"/>
    </location>
    <ligand>
        <name>ATP</name>
        <dbReference type="ChEBI" id="CHEBI:30616"/>
    </ligand>
</feature>
<keyword evidence="4 6" id="KW-0547">Nucleotide-binding</keyword>
<keyword evidence="5 6" id="KW-0067">ATP-binding</keyword>
<dbReference type="GO" id="GO:0006015">
    <property type="term" value="P:5-phosphoribose 1-diphosphate biosynthetic process"/>
    <property type="evidence" value="ECO:0007669"/>
    <property type="project" value="UniProtKB-UniRule"/>
</dbReference>
<dbReference type="EC" id="2.7.4.23" evidence="6"/>